<gene>
    <name evidence="1" type="ORF">NSMM_480003</name>
</gene>
<evidence type="ECO:0000313" key="1">
    <source>
        <dbReference type="EMBL" id="SCZ86001.1"/>
    </source>
</evidence>
<dbReference type="AlphaFoldDB" id="A0A1G5SHG9"/>
<name>A0A1G5SHG9_9PROT</name>
<organism evidence="1 2">
    <name type="scientific">Nitrosomonas mobilis</name>
    <dbReference type="NCBI Taxonomy" id="51642"/>
    <lineage>
        <taxon>Bacteria</taxon>
        <taxon>Pseudomonadati</taxon>
        <taxon>Pseudomonadota</taxon>
        <taxon>Betaproteobacteria</taxon>
        <taxon>Nitrosomonadales</taxon>
        <taxon>Nitrosomonadaceae</taxon>
        <taxon>Nitrosomonas</taxon>
    </lineage>
</organism>
<keyword evidence="2" id="KW-1185">Reference proteome</keyword>
<dbReference type="Proteomes" id="UP000198729">
    <property type="component" value="Unassembled WGS sequence"/>
</dbReference>
<sequence length="48" mass="5722">MMTYPCDFEHDYSSSRHKNQIQVRHAWAQATLRADQLRVDTEDKMVIV</sequence>
<accession>A0A1G5SHG9</accession>
<protein>
    <submittedName>
        <fullName evidence="1">Uncharacterized protein</fullName>
    </submittedName>
</protein>
<evidence type="ECO:0000313" key="2">
    <source>
        <dbReference type="Proteomes" id="UP000198729"/>
    </source>
</evidence>
<dbReference type="EMBL" id="FMWO01000056">
    <property type="protein sequence ID" value="SCZ86001.1"/>
    <property type="molecule type" value="Genomic_DNA"/>
</dbReference>
<reference evidence="1 2" key="1">
    <citation type="submission" date="2016-10" db="EMBL/GenBank/DDBJ databases">
        <authorList>
            <person name="de Groot N.N."/>
        </authorList>
    </citation>
    <scope>NUCLEOTIDE SEQUENCE [LARGE SCALE GENOMIC DNA]</scope>
    <source>
        <strain evidence="1">1</strain>
    </source>
</reference>
<proteinExistence type="predicted"/>